<sequence length="349" mass="38200">MHTHESYTVGIVCALAIEATAVVAMLDQKHHDVGPVPGDCNLYYYGKIGEHMVVVACLPAVSTGPTNAAIVASKMIRSFKLRHGLMVGIGGGAPRSNTDIRLGDVVVSQPHETHGGVVQFDFGKTEAGEVFRRTGVLNKPPRALLNAVQGLKIKPEGIHLDRYIQDMVSRLPMLREKGYFYQGQHNDELFEASYDHTTGVNCQDCDRTHLVQRTVRDSDQPKIHYGNIASGHKVINNGSIRDRIAEREAVICFETAAAGVMDIFPCLVIRGICDYADSHKNKRWQPYAAATAAAYAKELLLSIPVDDGGDTRPAMVPADGRTNTWSNYGGTKVGSQVNYIHTQNQNNTF</sequence>
<organism evidence="2 3">
    <name type="scientific">Gomphillus americanus</name>
    <dbReference type="NCBI Taxonomy" id="1940652"/>
    <lineage>
        <taxon>Eukaryota</taxon>
        <taxon>Fungi</taxon>
        <taxon>Dikarya</taxon>
        <taxon>Ascomycota</taxon>
        <taxon>Pezizomycotina</taxon>
        <taxon>Lecanoromycetes</taxon>
        <taxon>OSLEUM clade</taxon>
        <taxon>Ostropomycetidae</taxon>
        <taxon>Ostropales</taxon>
        <taxon>Graphidaceae</taxon>
        <taxon>Gomphilloideae</taxon>
        <taxon>Gomphillus</taxon>
    </lineage>
</organism>
<protein>
    <recommendedName>
        <fullName evidence="1">Nucleoside phosphorylase domain-containing protein</fullName>
    </recommendedName>
</protein>
<evidence type="ECO:0000313" key="2">
    <source>
        <dbReference type="EMBL" id="CAF9924260.1"/>
    </source>
</evidence>
<feature type="domain" description="Nucleoside phosphorylase" evidence="1">
    <location>
        <begin position="8"/>
        <end position="184"/>
    </location>
</feature>
<evidence type="ECO:0000259" key="1">
    <source>
        <dbReference type="Pfam" id="PF01048"/>
    </source>
</evidence>
<evidence type="ECO:0000313" key="3">
    <source>
        <dbReference type="Proteomes" id="UP000664169"/>
    </source>
</evidence>
<dbReference type="InterPro" id="IPR053137">
    <property type="entry name" value="NLR-like"/>
</dbReference>
<dbReference type="OrthoDB" id="1577640at2759"/>
<proteinExistence type="predicted"/>
<gene>
    <name evidence="2" type="ORF">GOMPHAMPRED_003571</name>
</gene>
<dbReference type="PANTHER" id="PTHR46082">
    <property type="entry name" value="ATP/GTP-BINDING PROTEIN-RELATED"/>
    <property type="match status" value="1"/>
</dbReference>
<dbReference type="GO" id="GO:0009116">
    <property type="term" value="P:nucleoside metabolic process"/>
    <property type="evidence" value="ECO:0007669"/>
    <property type="project" value="InterPro"/>
</dbReference>
<dbReference type="InterPro" id="IPR000845">
    <property type="entry name" value="Nucleoside_phosphorylase_d"/>
</dbReference>
<dbReference type="EMBL" id="CAJPDQ010000021">
    <property type="protein sequence ID" value="CAF9924260.1"/>
    <property type="molecule type" value="Genomic_DNA"/>
</dbReference>
<dbReference type="Proteomes" id="UP000664169">
    <property type="component" value="Unassembled WGS sequence"/>
</dbReference>
<reference evidence="2" key="1">
    <citation type="submission" date="2021-03" db="EMBL/GenBank/DDBJ databases">
        <authorList>
            <person name="Tagirdzhanova G."/>
        </authorList>
    </citation>
    <scope>NUCLEOTIDE SEQUENCE</scope>
</reference>
<dbReference type="GO" id="GO:0003824">
    <property type="term" value="F:catalytic activity"/>
    <property type="evidence" value="ECO:0007669"/>
    <property type="project" value="InterPro"/>
</dbReference>
<dbReference type="InterPro" id="IPR035994">
    <property type="entry name" value="Nucleoside_phosphorylase_sf"/>
</dbReference>
<dbReference type="PANTHER" id="PTHR46082:SF11">
    <property type="entry name" value="AAA+ ATPASE DOMAIN-CONTAINING PROTEIN-RELATED"/>
    <property type="match status" value="1"/>
</dbReference>
<comment type="caution">
    <text evidence="2">The sequence shown here is derived from an EMBL/GenBank/DDBJ whole genome shotgun (WGS) entry which is preliminary data.</text>
</comment>
<dbReference type="SUPFAM" id="SSF53167">
    <property type="entry name" value="Purine and uridine phosphorylases"/>
    <property type="match status" value="1"/>
</dbReference>
<accession>A0A8H3IR28</accession>
<dbReference type="Pfam" id="PF01048">
    <property type="entry name" value="PNP_UDP_1"/>
    <property type="match status" value="1"/>
</dbReference>
<keyword evidence="3" id="KW-1185">Reference proteome</keyword>
<dbReference type="Gene3D" id="3.40.50.1580">
    <property type="entry name" value="Nucleoside phosphorylase domain"/>
    <property type="match status" value="1"/>
</dbReference>
<dbReference type="AlphaFoldDB" id="A0A8H3IR28"/>
<name>A0A8H3IR28_9LECA</name>